<organism evidence="1 2">
    <name type="scientific">Holothuria leucospilota</name>
    <name type="common">Black long sea cucumber</name>
    <name type="synonym">Mertensiothuria leucospilota</name>
    <dbReference type="NCBI Taxonomy" id="206669"/>
    <lineage>
        <taxon>Eukaryota</taxon>
        <taxon>Metazoa</taxon>
        <taxon>Echinodermata</taxon>
        <taxon>Eleutherozoa</taxon>
        <taxon>Echinozoa</taxon>
        <taxon>Holothuroidea</taxon>
        <taxon>Aspidochirotacea</taxon>
        <taxon>Aspidochirotida</taxon>
        <taxon>Holothuriidae</taxon>
        <taxon>Holothuria</taxon>
    </lineage>
</organism>
<dbReference type="EMBL" id="JAIZAY010000013">
    <property type="protein sequence ID" value="KAJ8030717.1"/>
    <property type="molecule type" value="Genomic_DNA"/>
</dbReference>
<proteinExistence type="predicted"/>
<keyword evidence="2" id="KW-1185">Reference proteome</keyword>
<accession>A0A9Q1H0N9</accession>
<reference evidence="1" key="1">
    <citation type="submission" date="2021-10" db="EMBL/GenBank/DDBJ databases">
        <title>Tropical sea cucumber genome reveals ecological adaptation and Cuvierian tubules defense mechanism.</title>
        <authorList>
            <person name="Chen T."/>
        </authorList>
    </citation>
    <scope>NUCLEOTIDE SEQUENCE</scope>
    <source>
        <strain evidence="1">Nanhai2018</strain>
        <tissue evidence="1">Muscle</tissue>
    </source>
</reference>
<gene>
    <name evidence="1" type="ORF">HOLleu_27201</name>
</gene>
<evidence type="ECO:0000313" key="2">
    <source>
        <dbReference type="Proteomes" id="UP001152320"/>
    </source>
</evidence>
<dbReference type="AlphaFoldDB" id="A0A9Q1H0N9"/>
<sequence length="83" mass="8992">MLSGHVCLAEDFICALYAMLATTQSQLSCAQQGSPHRERLHGQHIESWGCFGSVLATCPNKLENAFRSVVGDETLERIGLADA</sequence>
<protein>
    <submittedName>
        <fullName evidence="1">Uncharacterized protein</fullName>
    </submittedName>
</protein>
<comment type="caution">
    <text evidence="1">The sequence shown here is derived from an EMBL/GenBank/DDBJ whole genome shotgun (WGS) entry which is preliminary data.</text>
</comment>
<evidence type="ECO:0000313" key="1">
    <source>
        <dbReference type="EMBL" id="KAJ8030717.1"/>
    </source>
</evidence>
<name>A0A9Q1H0N9_HOLLE</name>
<dbReference type="Proteomes" id="UP001152320">
    <property type="component" value="Chromosome 13"/>
</dbReference>